<dbReference type="CDD" id="cd04301">
    <property type="entry name" value="NAT_SF"/>
    <property type="match status" value="1"/>
</dbReference>
<feature type="active site" description="Proton donor" evidence="4">
    <location>
        <position position="169"/>
    </location>
</feature>
<dbReference type="InterPro" id="IPR051554">
    <property type="entry name" value="Acetyltransferase_Eis"/>
</dbReference>
<dbReference type="PANTHER" id="PTHR37817">
    <property type="entry name" value="N-ACETYLTRANSFERASE EIS"/>
    <property type="match status" value="1"/>
</dbReference>
<name>A0ABN2SX03_9MICO</name>
<dbReference type="Pfam" id="PF13530">
    <property type="entry name" value="SCP2_2"/>
    <property type="match status" value="1"/>
</dbReference>
<keyword evidence="3 4" id="KW-0012">Acyltransferase</keyword>
<feature type="active site" description="Proton acceptor; via carboxylate" evidence="4">
    <location>
        <position position="455"/>
    </location>
</feature>
<sequence>MSTDTDTSSTAGVEARRVDPAAFRVAAIDPSTVVRLAGVGLEPRLVSIEDPDAFGNWLQVVARGFLDSERSDEQRTAVRERSAYRRATGIYDDSAPMPEAPVATIASWIGELALPGGAGIPSCAISAVTVAPTHRRRGIARAMLEGELKVADRAGVPIAMLTVSESQLYGRYGFAPAAASASWHIDVKRAHWIGPRPGGRVDFIPRERLRELIAPLHDRVRLSVAGEIDVPGGHWDSYAGTRPDAKDAGSTRAVQYADEAGEVRGVAVYSVRENEKDWTKSTVSVSYLLAETDDAYAALWRFFLELDLIGEVRAHELSVDEPLRWMISDQRAATVMVSDHQYVRILDIVVALEAREYAASGTLVLDVEDALGYAAGSWVLTVDAGGHGHVTAAEPGNAPDGAVGVQLGVEELSAAYLGGVSLATLAAAGRVRSTDAAAAARVFGWHAVPRLSVWY</sequence>
<dbReference type="Pfam" id="PF13527">
    <property type="entry name" value="Acetyltransf_9"/>
    <property type="match status" value="1"/>
</dbReference>
<dbReference type="InterPro" id="IPR025559">
    <property type="entry name" value="Eis_dom"/>
</dbReference>
<accession>A0ABN2SX03</accession>
<evidence type="ECO:0000256" key="2">
    <source>
        <dbReference type="ARBA" id="ARBA00022679"/>
    </source>
</evidence>
<comment type="caution">
    <text evidence="6">The sequence shown here is derived from an EMBL/GenBank/DDBJ whole genome shotgun (WGS) entry which is preliminary data.</text>
</comment>
<feature type="binding site" evidence="4">
    <location>
        <begin position="136"/>
        <end position="141"/>
    </location>
    <ligand>
        <name>acetyl-CoA</name>
        <dbReference type="ChEBI" id="CHEBI:57288"/>
    </ligand>
</feature>
<evidence type="ECO:0000313" key="7">
    <source>
        <dbReference type="Proteomes" id="UP001500326"/>
    </source>
</evidence>
<evidence type="ECO:0000256" key="1">
    <source>
        <dbReference type="ARBA" id="ARBA00009213"/>
    </source>
</evidence>
<feature type="binding site" evidence="4">
    <location>
        <begin position="164"/>
        <end position="165"/>
    </location>
    <ligand>
        <name>acetyl-CoA</name>
        <dbReference type="ChEBI" id="CHEBI:57288"/>
    </ligand>
</feature>
<keyword evidence="7" id="KW-1185">Reference proteome</keyword>
<dbReference type="InterPro" id="IPR036527">
    <property type="entry name" value="SCP2_sterol-bd_dom_sf"/>
</dbReference>
<dbReference type="InterPro" id="IPR000182">
    <property type="entry name" value="GNAT_dom"/>
</dbReference>
<comment type="subunit">
    <text evidence="4">Homohexamer; trimer of dimers.</text>
</comment>
<dbReference type="Gene3D" id="3.30.1050.10">
    <property type="entry name" value="SCP2 sterol-binding domain"/>
    <property type="match status" value="1"/>
</dbReference>
<dbReference type="SUPFAM" id="SSF55718">
    <property type="entry name" value="SCP-like"/>
    <property type="match status" value="1"/>
</dbReference>
<evidence type="ECO:0000256" key="3">
    <source>
        <dbReference type="ARBA" id="ARBA00023315"/>
    </source>
</evidence>
<dbReference type="InterPro" id="IPR041380">
    <property type="entry name" value="Acetyltransf_17"/>
</dbReference>
<dbReference type="SUPFAM" id="SSF55729">
    <property type="entry name" value="Acyl-CoA N-acyltransferases (Nat)"/>
    <property type="match status" value="1"/>
</dbReference>
<protein>
    <submittedName>
        <fullName evidence="6">GNAT family N-acetyltransferase</fullName>
    </submittedName>
</protein>
<feature type="domain" description="N-acetyltransferase" evidence="5">
    <location>
        <begin position="63"/>
        <end position="194"/>
    </location>
</feature>
<dbReference type="EMBL" id="BAAAOH010000001">
    <property type="protein sequence ID" value="GAA1993514.1"/>
    <property type="molecule type" value="Genomic_DNA"/>
</dbReference>
<dbReference type="InterPro" id="IPR022902">
    <property type="entry name" value="NAcTrfase_Eis"/>
</dbReference>
<dbReference type="Gene3D" id="3.40.630.30">
    <property type="match status" value="2"/>
</dbReference>
<dbReference type="PANTHER" id="PTHR37817:SF1">
    <property type="entry name" value="N-ACETYLTRANSFERASE EIS"/>
    <property type="match status" value="1"/>
</dbReference>
<dbReference type="InterPro" id="IPR016181">
    <property type="entry name" value="Acyl_CoA_acyltransferase"/>
</dbReference>
<dbReference type="Pfam" id="PF17668">
    <property type="entry name" value="Acetyltransf_17"/>
    <property type="match status" value="1"/>
</dbReference>
<gene>
    <name evidence="6" type="ORF">GCM10009777_31370</name>
</gene>
<dbReference type="Proteomes" id="UP001500326">
    <property type="component" value="Unassembled WGS sequence"/>
</dbReference>
<comment type="similarity">
    <text evidence="1 4">Belongs to the acetyltransferase Eis family.</text>
</comment>
<keyword evidence="2 4" id="KW-0808">Transferase</keyword>
<organism evidence="6 7">
    <name type="scientific">Microbacterium pumilum</name>
    <dbReference type="NCBI Taxonomy" id="344165"/>
    <lineage>
        <taxon>Bacteria</taxon>
        <taxon>Bacillati</taxon>
        <taxon>Actinomycetota</taxon>
        <taxon>Actinomycetes</taxon>
        <taxon>Micrococcales</taxon>
        <taxon>Microbacteriaceae</taxon>
        <taxon>Microbacterium</taxon>
    </lineage>
</organism>
<evidence type="ECO:0000313" key="6">
    <source>
        <dbReference type="EMBL" id="GAA1993514.1"/>
    </source>
</evidence>
<dbReference type="HAMAP" id="MF_01812">
    <property type="entry name" value="Eis"/>
    <property type="match status" value="1"/>
</dbReference>
<feature type="binding site" evidence="4">
    <location>
        <begin position="128"/>
        <end position="130"/>
    </location>
    <ligand>
        <name>acetyl-CoA</name>
        <dbReference type="ChEBI" id="CHEBI:57288"/>
    </ligand>
</feature>
<evidence type="ECO:0000256" key="4">
    <source>
        <dbReference type="HAMAP-Rule" id="MF_01812"/>
    </source>
</evidence>
<proteinExistence type="inferred from homology"/>
<dbReference type="PROSITE" id="PS51186">
    <property type="entry name" value="GNAT"/>
    <property type="match status" value="1"/>
</dbReference>
<evidence type="ECO:0000259" key="5">
    <source>
        <dbReference type="PROSITE" id="PS51186"/>
    </source>
</evidence>
<dbReference type="RefSeq" id="WP_344064323.1">
    <property type="nucleotide sequence ID" value="NZ_BAAAOH010000001.1"/>
</dbReference>
<dbReference type="NCBIfam" id="NF002367">
    <property type="entry name" value="PRK01346.1-4"/>
    <property type="match status" value="1"/>
</dbReference>
<reference evidence="6 7" key="1">
    <citation type="journal article" date="2019" name="Int. J. Syst. Evol. Microbiol.">
        <title>The Global Catalogue of Microorganisms (GCM) 10K type strain sequencing project: providing services to taxonomists for standard genome sequencing and annotation.</title>
        <authorList>
            <consortium name="The Broad Institute Genomics Platform"/>
            <consortium name="The Broad Institute Genome Sequencing Center for Infectious Disease"/>
            <person name="Wu L."/>
            <person name="Ma J."/>
        </authorList>
    </citation>
    <scope>NUCLEOTIDE SEQUENCE [LARGE SCALE GENOMIC DNA]</scope>
    <source>
        <strain evidence="6 7">JCM 14902</strain>
    </source>
</reference>